<gene>
    <name evidence="2" type="ORF">FVF58_00925</name>
</gene>
<evidence type="ECO:0000256" key="1">
    <source>
        <dbReference type="SAM" id="MobiDB-lite"/>
    </source>
</evidence>
<evidence type="ECO:0000313" key="3">
    <source>
        <dbReference type="Proteomes" id="UP000325273"/>
    </source>
</evidence>
<dbReference type="Proteomes" id="UP000325273">
    <property type="component" value="Unassembled WGS sequence"/>
</dbReference>
<evidence type="ECO:0000313" key="2">
    <source>
        <dbReference type="EMBL" id="KAA1015949.1"/>
    </source>
</evidence>
<feature type="region of interest" description="Disordered" evidence="1">
    <location>
        <begin position="122"/>
        <end position="166"/>
    </location>
</feature>
<protein>
    <submittedName>
        <fullName evidence="2">Uncharacterized protein</fullName>
    </submittedName>
</protein>
<reference evidence="2 3" key="1">
    <citation type="submission" date="2019-08" db="EMBL/GenBank/DDBJ databases">
        <title>Paraburkholderia sp. DCY113.</title>
        <authorList>
            <person name="Kang J."/>
        </authorList>
    </citation>
    <scope>NUCLEOTIDE SEQUENCE [LARGE SCALE GENOMIC DNA]</scope>
    <source>
        <strain evidence="2 3">DCY113</strain>
    </source>
</reference>
<comment type="caution">
    <text evidence="2">The sequence shown here is derived from an EMBL/GenBank/DDBJ whole genome shotgun (WGS) entry which is preliminary data.</text>
</comment>
<sequence length="166" mass="18018">MVRVNEGIAMASETVAGDLLNALTRELKVMPDIWPKLSEQEQNAIIERLRMRVADNVRQAVKLIASEKRVTVVADLKKIVFGEKVEAVLAISDRDPARLDLADARGQMCLIVVADSQAHMGGLDEVKGEPDQPGLPGVDGDGGPGKQIIEQISRRSKKKGPPDPLH</sequence>
<accession>A0A5B0HL47</accession>
<dbReference type="AlphaFoldDB" id="A0A5B0HL47"/>
<keyword evidence="3" id="KW-1185">Reference proteome</keyword>
<dbReference type="RefSeq" id="WP_149668076.1">
    <property type="nucleotide sequence ID" value="NZ_VTUZ01000001.1"/>
</dbReference>
<organism evidence="2 3">
    <name type="scientific">Paraburkholderia panacisoli</name>
    <dbReference type="NCBI Taxonomy" id="2603818"/>
    <lineage>
        <taxon>Bacteria</taxon>
        <taxon>Pseudomonadati</taxon>
        <taxon>Pseudomonadota</taxon>
        <taxon>Betaproteobacteria</taxon>
        <taxon>Burkholderiales</taxon>
        <taxon>Burkholderiaceae</taxon>
        <taxon>Paraburkholderia</taxon>
    </lineage>
</organism>
<name>A0A5B0HL47_9BURK</name>
<dbReference type="EMBL" id="VTUZ01000001">
    <property type="protein sequence ID" value="KAA1015949.1"/>
    <property type="molecule type" value="Genomic_DNA"/>
</dbReference>
<proteinExistence type="predicted"/>